<comment type="caution">
    <text evidence="2">The sequence shown here is derived from an EMBL/GenBank/DDBJ whole genome shotgun (WGS) entry which is preliminary data.</text>
</comment>
<dbReference type="PANTHER" id="PTHR43775">
    <property type="entry name" value="FATTY ACID SYNTHASE"/>
    <property type="match status" value="1"/>
</dbReference>
<dbReference type="InterPro" id="IPR013968">
    <property type="entry name" value="PKS_KR"/>
</dbReference>
<proteinExistence type="predicted"/>
<dbReference type="AlphaFoldDB" id="A0A9W9N6K5"/>
<dbReference type="GO" id="GO:0004312">
    <property type="term" value="F:fatty acid synthase activity"/>
    <property type="evidence" value="ECO:0007669"/>
    <property type="project" value="TreeGrafter"/>
</dbReference>
<accession>A0A9W9N6K5</accession>
<feature type="domain" description="Ketoreductase (KR)" evidence="1">
    <location>
        <begin position="16"/>
        <end position="54"/>
    </location>
</feature>
<dbReference type="EMBL" id="JAPQKQ010000001">
    <property type="protein sequence ID" value="KAJ5214140.1"/>
    <property type="molecule type" value="Genomic_DNA"/>
</dbReference>
<evidence type="ECO:0000313" key="3">
    <source>
        <dbReference type="Proteomes" id="UP001150942"/>
    </source>
</evidence>
<dbReference type="GO" id="GO:0044550">
    <property type="term" value="P:secondary metabolite biosynthetic process"/>
    <property type="evidence" value="ECO:0007669"/>
    <property type="project" value="TreeGrafter"/>
</dbReference>
<gene>
    <name evidence="2" type="ORF">N7449_001309</name>
</gene>
<dbReference type="Proteomes" id="UP001150942">
    <property type="component" value="Unassembled WGS sequence"/>
</dbReference>
<keyword evidence="3" id="KW-1185">Reference proteome</keyword>
<dbReference type="Gene3D" id="3.40.50.720">
    <property type="entry name" value="NAD(P)-binding Rossmann-like Domain"/>
    <property type="match status" value="1"/>
</dbReference>
<evidence type="ECO:0000313" key="2">
    <source>
        <dbReference type="EMBL" id="KAJ5214140.1"/>
    </source>
</evidence>
<dbReference type="InterPro" id="IPR050091">
    <property type="entry name" value="PKS_NRPS_Biosynth_Enz"/>
</dbReference>
<evidence type="ECO:0000259" key="1">
    <source>
        <dbReference type="Pfam" id="PF08659"/>
    </source>
</evidence>
<dbReference type="GO" id="GO:0006633">
    <property type="term" value="P:fatty acid biosynthetic process"/>
    <property type="evidence" value="ECO:0007669"/>
    <property type="project" value="TreeGrafter"/>
</dbReference>
<protein>
    <recommendedName>
        <fullName evidence="1">Ketoreductase (KR) domain-containing protein</fullName>
    </recommendedName>
</protein>
<dbReference type="OrthoDB" id="4366574at2759"/>
<reference evidence="2" key="2">
    <citation type="journal article" date="2023" name="IMA Fungus">
        <title>Comparative genomic study of the Penicillium genus elucidates a diverse pangenome and 15 lateral gene transfer events.</title>
        <authorList>
            <person name="Petersen C."/>
            <person name="Sorensen T."/>
            <person name="Nielsen M.R."/>
            <person name="Sondergaard T.E."/>
            <person name="Sorensen J.L."/>
            <person name="Fitzpatrick D.A."/>
            <person name="Frisvad J.C."/>
            <person name="Nielsen K.L."/>
        </authorList>
    </citation>
    <scope>NUCLEOTIDE SEQUENCE</scope>
    <source>
        <strain evidence="2">IBT 20477</strain>
    </source>
</reference>
<dbReference type="PANTHER" id="PTHR43775:SF50">
    <property type="entry name" value="HIGHLY REDUCING POLYKETIDE SYNTHASE SRDA"/>
    <property type="match status" value="1"/>
</dbReference>
<dbReference type="Pfam" id="PF08659">
    <property type="entry name" value="KR"/>
    <property type="match status" value="1"/>
</dbReference>
<name>A0A9W9N6K5_9EURO</name>
<reference evidence="2" key="1">
    <citation type="submission" date="2022-11" db="EMBL/GenBank/DDBJ databases">
        <authorList>
            <person name="Petersen C."/>
        </authorList>
    </citation>
    <scope>NUCLEOTIDE SEQUENCE</scope>
    <source>
        <strain evidence="2">IBT 20477</strain>
    </source>
</reference>
<sequence>MIERAITRLNPGQKPIVGQPSQSNYAAANNFLDNLACQRNHMGLAATSVALPMVLGVGVVAENDALEDKITRRGMYGIDERDLLRTFEAAMSWRPRSDLKYQGASILLGLDPGRLAGTWTAARENTGLDWVEDGRFIGLKALVEAASGGKNGDDAKDGGEGVSRHRRLRLRKVMVLMQQWMWSLRASCRGVQVS</sequence>
<organism evidence="2 3">
    <name type="scientific">Penicillium cf. viridicatum</name>
    <dbReference type="NCBI Taxonomy" id="2972119"/>
    <lineage>
        <taxon>Eukaryota</taxon>
        <taxon>Fungi</taxon>
        <taxon>Dikarya</taxon>
        <taxon>Ascomycota</taxon>
        <taxon>Pezizomycotina</taxon>
        <taxon>Eurotiomycetes</taxon>
        <taxon>Eurotiomycetidae</taxon>
        <taxon>Eurotiales</taxon>
        <taxon>Aspergillaceae</taxon>
        <taxon>Penicillium</taxon>
    </lineage>
</organism>